<gene>
    <name evidence="2" type="ORF">GCM10017771_86370</name>
</gene>
<keyword evidence="3" id="KW-1185">Reference proteome</keyword>
<organism evidence="2 3">
    <name type="scientific">Streptomyces capitiformicae</name>
    <dbReference type="NCBI Taxonomy" id="2014920"/>
    <lineage>
        <taxon>Bacteria</taxon>
        <taxon>Bacillati</taxon>
        <taxon>Actinomycetota</taxon>
        <taxon>Actinomycetes</taxon>
        <taxon>Kitasatosporales</taxon>
        <taxon>Streptomycetaceae</taxon>
        <taxon>Streptomyces</taxon>
    </lineage>
</organism>
<protein>
    <submittedName>
        <fullName evidence="2">Uncharacterized protein</fullName>
    </submittedName>
</protein>
<reference evidence="2" key="1">
    <citation type="journal article" date="2014" name="Int. J. Syst. Evol. Microbiol.">
        <title>Complete genome sequence of Corynebacterium casei LMG S-19264T (=DSM 44701T), isolated from a smear-ripened cheese.</title>
        <authorList>
            <consortium name="US DOE Joint Genome Institute (JGI-PGF)"/>
            <person name="Walter F."/>
            <person name="Albersmeier A."/>
            <person name="Kalinowski J."/>
            <person name="Ruckert C."/>
        </authorList>
    </citation>
    <scope>NUCLEOTIDE SEQUENCE</scope>
    <source>
        <strain evidence="2">CGMCC 4.7403</strain>
    </source>
</reference>
<sequence>MDEIGDVGLEAVQQQAGDDREGEDAVGEGETVAAVVQLAGQVAVLGQDRGE</sequence>
<evidence type="ECO:0000313" key="2">
    <source>
        <dbReference type="EMBL" id="GHE63050.1"/>
    </source>
</evidence>
<proteinExistence type="predicted"/>
<comment type="caution">
    <text evidence="2">The sequence shown here is derived from an EMBL/GenBank/DDBJ whole genome shotgun (WGS) entry which is preliminary data.</text>
</comment>
<accession>A0A918ZPE4</accession>
<evidence type="ECO:0000256" key="1">
    <source>
        <dbReference type="SAM" id="MobiDB-lite"/>
    </source>
</evidence>
<name>A0A918ZPE4_9ACTN</name>
<dbReference type="Proteomes" id="UP000603227">
    <property type="component" value="Unassembled WGS sequence"/>
</dbReference>
<dbReference type="AlphaFoldDB" id="A0A918ZPE4"/>
<evidence type="ECO:0000313" key="3">
    <source>
        <dbReference type="Proteomes" id="UP000603227"/>
    </source>
</evidence>
<dbReference type="EMBL" id="BNAT01000056">
    <property type="protein sequence ID" value="GHE63050.1"/>
    <property type="molecule type" value="Genomic_DNA"/>
</dbReference>
<feature type="region of interest" description="Disordered" evidence="1">
    <location>
        <begin position="1"/>
        <end position="28"/>
    </location>
</feature>
<reference evidence="2" key="2">
    <citation type="submission" date="2020-09" db="EMBL/GenBank/DDBJ databases">
        <authorList>
            <person name="Sun Q."/>
            <person name="Zhou Y."/>
        </authorList>
    </citation>
    <scope>NUCLEOTIDE SEQUENCE</scope>
    <source>
        <strain evidence="2">CGMCC 4.7403</strain>
    </source>
</reference>